<evidence type="ECO:0000256" key="1">
    <source>
        <dbReference type="ARBA" id="ARBA00004229"/>
    </source>
</evidence>
<proteinExistence type="inferred from homology"/>
<dbReference type="InterPro" id="IPR041997">
    <property type="entry name" value="Ribosomal_eL6_KOW"/>
</dbReference>
<dbReference type="PANTHER" id="PTHR10715">
    <property type="entry name" value="60S RIBOSOMAL PROTEIN L6"/>
    <property type="match status" value="1"/>
</dbReference>
<evidence type="ECO:0000313" key="8">
    <source>
        <dbReference type="EMBL" id="GMI24018.1"/>
    </source>
</evidence>
<dbReference type="CDD" id="cd13156">
    <property type="entry name" value="KOW_RPL6"/>
    <property type="match status" value="1"/>
</dbReference>
<accession>A0A9W7L3C7</accession>
<dbReference type="InterPro" id="IPR000915">
    <property type="entry name" value="60S_ribosomal_eL6"/>
</dbReference>
<evidence type="ECO:0000256" key="3">
    <source>
        <dbReference type="ARBA" id="ARBA00022528"/>
    </source>
</evidence>
<comment type="similarity">
    <text evidence="2">Belongs to the eukaryotic ribosomal protein eL6 family.</text>
</comment>
<evidence type="ECO:0000256" key="6">
    <source>
        <dbReference type="ARBA" id="ARBA00023274"/>
    </source>
</evidence>
<evidence type="ECO:0000256" key="4">
    <source>
        <dbReference type="ARBA" id="ARBA00022640"/>
    </source>
</evidence>
<organism evidence="8 9">
    <name type="scientific">Triparma retinervis</name>
    <dbReference type="NCBI Taxonomy" id="2557542"/>
    <lineage>
        <taxon>Eukaryota</taxon>
        <taxon>Sar</taxon>
        <taxon>Stramenopiles</taxon>
        <taxon>Ochrophyta</taxon>
        <taxon>Bolidophyceae</taxon>
        <taxon>Parmales</taxon>
        <taxon>Triparmaceae</taxon>
        <taxon>Triparma</taxon>
    </lineage>
</organism>
<dbReference type="InterPro" id="IPR005824">
    <property type="entry name" value="KOW"/>
</dbReference>
<dbReference type="GO" id="GO:0002181">
    <property type="term" value="P:cytoplasmic translation"/>
    <property type="evidence" value="ECO:0007669"/>
    <property type="project" value="TreeGrafter"/>
</dbReference>
<keyword evidence="4" id="KW-0934">Plastid</keyword>
<keyword evidence="3" id="KW-0150">Chloroplast</keyword>
<feature type="non-terminal residue" evidence="8">
    <location>
        <position position="1"/>
    </location>
</feature>
<dbReference type="SUPFAM" id="SSF50104">
    <property type="entry name" value="Translation proteins SH3-like domain"/>
    <property type="match status" value="1"/>
</dbReference>
<keyword evidence="6" id="KW-0687">Ribonucleoprotein</keyword>
<sequence length="183" mass="19572">NSTIMARSLVLTGGPKKAAKTAASAGKAARFYPADDVAVPKKARHAKNAPKTRASIAPGSIVILLSGRFRGKRAVVLKVLESGLLLVSGPFKVNGVPLKRVNQAYVIATSTKVDVSKVSVPANVNDDYFKNTSKTNGKNEEEFFNTDRKAAVVSDQRKKDQKTVDAALLSAIKSTPMLKEYLS</sequence>
<dbReference type="GO" id="GO:0003735">
    <property type="term" value="F:structural constituent of ribosome"/>
    <property type="evidence" value="ECO:0007669"/>
    <property type="project" value="InterPro"/>
</dbReference>
<feature type="non-terminal residue" evidence="8">
    <location>
        <position position="183"/>
    </location>
</feature>
<dbReference type="AlphaFoldDB" id="A0A9W7L3C7"/>
<comment type="subcellular location">
    <subcellularLocation>
        <location evidence="1">Plastid</location>
        <location evidence="1">Chloroplast</location>
    </subcellularLocation>
</comment>
<dbReference type="SMART" id="SM00739">
    <property type="entry name" value="KOW"/>
    <property type="match status" value="1"/>
</dbReference>
<dbReference type="GO" id="GO:0000027">
    <property type="term" value="P:ribosomal large subunit assembly"/>
    <property type="evidence" value="ECO:0007669"/>
    <property type="project" value="TreeGrafter"/>
</dbReference>
<keyword evidence="9" id="KW-1185">Reference proteome</keyword>
<dbReference type="GO" id="GO:0022625">
    <property type="term" value="C:cytosolic large ribosomal subunit"/>
    <property type="evidence" value="ECO:0007669"/>
    <property type="project" value="TreeGrafter"/>
</dbReference>
<keyword evidence="5" id="KW-0689">Ribosomal protein</keyword>
<evidence type="ECO:0000256" key="2">
    <source>
        <dbReference type="ARBA" id="ARBA00010592"/>
    </source>
</evidence>
<gene>
    <name evidence="8" type="ORF">TrRE_jg818</name>
</gene>
<name>A0A9W7L3C7_9STRA</name>
<dbReference type="PANTHER" id="PTHR10715:SF0">
    <property type="entry name" value="LARGE RIBOSOMAL SUBUNIT PROTEIN EL6"/>
    <property type="match status" value="1"/>
</dbReference>
<dbReference type="Pfam" id="PF00467">
    <property type="entry name" value="KOW"/>
    <property type="match status" value="1"/>
</dbReference>
<reference evidence="8" key="1">
    <citation type="submission" date="2022-07" db="EMBL/GenBank/DDBJ databases">
        <title>Genome analysis of Parmales, a sister group of diatoms, reveals the evolutionary specialization of diatoms from phago-mixotrophs to photoautotrophs.</title>
        <authorList>
            <person name="Ban H."/>
            <person name="Sato S."/>
            <person name="Yoshikawa S."/>
            <person name="Kazumasa Y."/>
            <person name="Nakamura Y."/>
            <person name="Ichinomiya M."/>
            <person name="Saitoh K."/>
            <person name="Sato N."/>
            <person name="Blanc-Mathieu R."/>
            <person name="Endo H."/>
            <person name="Kuwata A."/>
            <person name="Ogata H."/>
        </authorList>
    </citation>
    <scope>NUCLEOTIDE SEQUENCE</scope>
</reference>
<dbReference type="InterPro" id="IPR014722">
    <property type="entry name" value="Rib_uL2_dom2"/>
</dbReference>
<dbReference type="InterPro" id="IPR008991">
    <property type="entry name" value="Translation_prot_SH3-like_sf"/>
</dbReference>
<dbReference type="FunFam" id="2.30.30.30:FF:000014">
    <property type="entry name" value="60S ribosomal protein L6"/>
    <property type="match status" value="1"/>
</dbReference>
<comment type="caution">
    <text evidence="8">The sequence shown here is derived from an EMBL/GenBank/DDBJ whole genome shotgun (WGS) entry which is preliminary data.</text>
</comment>
<feature type="domain" description="KOW" evidence="7">
    <location>
        <begin position="55"/>
        <end position="82"/>
    </location>
</feature>
<dbReference type="GO" id="GO:0003723">
    <property type="term" value="F:RNA binding"/>
    <property type="evidence" value="ECO:0007669"/>
    <property type="project" value="TreeGrafter"/>
</dbReference>
<dbReference type="EMBL" id="BRXZ01008284">
    <property type="protein sequence ID" value="GMI24018.1"/>
    <property type="molecule type" value="Genomic_DNA"/>
</dbReference>
<dbReference type="Gene3D" id="2.30.30.30">
    <property type="match status" value="1"/>
</dbReference>
<evidence type="ECO:0000313" key="9">
    <source>
        <dbReference type="Proteomes" id="UP001165082"/>
    </source>
</evidence>
<evidence type="ECO:0000259" key="7">
    <source>
        <dbReference type="SMART" id="SM00739"/>
    </source>
</evidence>
<evidence type="ECO:0000256" key="5">
    <source>
        <dbReference type="ARBA" id="ARBA00022980"/>
    </source>
</evidence>
<dbReference type="OrthoDB" id="2436667at2759"/>
<dbReference type="Pfam" id="PF01159">
    <property type="entry name" value="Ribosomal_L6e"/>
    <property type="match status" value="1"/>
</dbReference>
<protein>
    <recommendedName>
        <fullName evidence="7">KOW domain-containing protein</fullName>
    </recommendedName>
</protein>
<dbReference type="GO" id="GO:0009507">
    <property type="term" value="C:chloroplast"/>
    <property type="evidence" value="ECO:0007669"/>
    <property type="project" value="UniProtKB-SubCell"/>
</dbReference>
<dbReference type="Proteomes" id="UP001165082">
    <property type="component" value="Unassembled WGS sequence"/>
</dbReference>